<evidence type="ECO:0000259" key="6">
    <source>
        <dbReference type="PROSITE" id="PS50119"/>
    </source>
</evidence>
<dbReference type="SMART" id="SM00336">
    <property type="entry name" value="BBOX"/>
    <property type="match status" value="2"/>
</dbReference>
<keyword evidence="1" id="KW-0479">Metal-binding</keyword>
<keyword evidence="2 4" id="KW-0863">Zinc-finger</keyword>
<evidence type="ECO:0000256" key="1">
    <source>
        <dbReference type="ARBA" id="ARBA00022723"/>
    </source>
</evidence>
<dbReference type="PANTHER" id="PTHR31717">
    <property type="entry name" value="ZINC FINGER PROTEIN CONSTANS-LIKE 10"/>
    <property type="match status" value="1"/>
</dbReference>
<evidence type="ECO:0000256" key="5">
    <source>
        <dbReference type="SAM" id="MobiDB-lite"/>
    </source>
</evidence>
<dbReference type="Gramene" id="Kaladp0050s0333.1.v1.1">
    <property type="protein sequence ID" value="Kaladp0050s0333.1.v1.1"/>
    <property type="gene ID" value="Kaladp0050s0333.v1.1"/>
</dbReference>
<accession>A0A7N0U1X1</accession>
<dbReference type="Gramene" id="Kaladp0050s0333.3.v1.1">
    <property type="protein sequence ID" value="Kaladp0050s0333.3.v1.1"/>
    <property type="gene ID" value="Kaladp0050s0333.v1.1"/>
</dbReference>
<dbReference type="EnsemblPlants" id="Kaladp0050s0333.4.v1.1">
    <property type="protein sequence ID" value="Kaladp0050s0333.4.v1.1"/>
    <property type="gene ID" value="Kaladp0050s0333.v1.1"/>
</dbReference>
<sequence length="502" mass="55599">MEKICEFCTALRPVVYCKADVAHLCLSCDARVHSANELSGRHFRTILCQSCRNRPAYVRCMNHEMFICRNCDRTLHGFSSQHQKRVLKTYMGCPSPEEFAVLWGFDMNLLDNLAYGERFVSSSTGVVDKGVLDLKSRTHIYPRTDGSSSMSEACSSTSSGYSKASSGSGNQQRRMNQKGNPQQENYDILQQIIGLKRLQLSEQRSNPSLLRGKEHPDFCSTVSETPARLEENLHPGSRHFPDISNDLQAMDISHQGLKEEPCSSPFSQLEHLTSPATGDTLWQWKSPVHGSQLWSQNMQDLGFCEELDCFDDIPDVDPTFHNFEDLFGGDQDPTRVLIDSEDVFSAFENTTSHEISEDDNSQSFEGVSAASSDNLTRPPHPSKSASLLGQVQHTQAPAESPVFFGRQLSLSRLSTESILNDIQDTGVSPNIASGGEASSHPATPNSGGTPTSSPREKKKTKMRQKAKQSRYSPRAGLKKRAKDHFLKPGSHQAGSISASRSY</sequence>
<dbReference type="PROSITE" id="PS50119">
    <property type="entry name" value="ZF_BBOX"/>
    <property type="match status" value="1"/>
</dbReference>
<dbReference type="PANTHER" id="PTHR31717:SF45">
    <property type="entry name" value="ZINC FINGER PROTEIN CONSTANS-LIKE 14-RELATED"/>
    <property type="match status" value="1"/>
</dbReference>
<proteinExistence type="predicted"/>
<dbReference type="Gramene" id="Kaladp0050s0333.4.v1.1">
    <property type="protein sequence ID" value="Kaladp0050s0333.4.v1.1"/>
    <property type="gene ID" value="Kaladp0050s0333.v1.1"/>
</dbReference>
<dbReference type="EnsemblPlants" id="Kaladp0050s0333.3.v1.1">
    <property type="protein sequence ID" value="Kaladp0050s0333.3.v1.1"/>
    <property type="gene ID" value="Kaladp0050s0333.v1.1"/>
</dbReference>
<organism evidence="7 8">
    <name type="scientific">Kalanchoe fedtschenkoi</name>
    <name type="common">Lavender scallops</name>
    <name type="synonym">South American air plant</name>
    <dbReference type="NCBI Taxonomy" id="63787"/>
    <lineage>
        <taxon>Eukaryota</taxon>
        <taxon>Viridiplantae</taxon>
        <taxon>Streptophyta</taxon>
        <taxon>Embryophyta</taxon>
        <taxon>Tracheophyta</taxon>
        <taxon>Spermatophyta</taxon>
        <taxon>Magnoliopsida</taxon>
        <taxon>eudicotyledons</taxon>
        <taxon>Gunneridae</taxon>
        <taxon>Pentapetalae</taxon>
        <taxon>Saxifragales</taxon>
        <taxon>Crassulaceae</taxon>
        <taxon>Kalanchoe</taxon>
    </lineage>
</organism>
<feature type="region of interest" description="Disordered" evidence="5">
    <location>
        <begin position="351"/>
        <end position="400"/>
    </location>
</feature>
<dbReference type="Gramene" id="Kaladp0050s0333.2.v1.1">
    <property type="protein sequence ID" value="Kaladp0050s0333.2.v1.1"/>
    <property type="gene ID" value="Kaladp0050s0333.v1.1"/>
</dbReference>
<evidence type="ECO:0000256" key="4">
    <source>
        <dbReference type="PROSITE-ProRule" id="PRU00024"/>
    </source>
</evidence>
<evidence type="ECO:0000256" key="3">
    <source>
        <dbReference type="ARBA" id="ARBA00022833"/>
    </source>
</evidence>
<feature type="compositionally biased region" description="Polar residues" evidence="5">
    <location>
        <begin position="361"/>
        <end position="375"/>
    </location>
</feature>
<protein>
    <recommendedName>
        <fullName evidence="6">B box-type domain-containing protein</fullName>
    </recommendedName>
</protein>
<feature type="domain" description="B box-type" evidence="6">
    <location>
        <begin position="43"/>
        <end position="87"/>
    </location>
</feature>
<dbReference type="OMA" id="PIVYCKA"/>
<reference evidence="7" key="1">
    <citation type="submission" date="2021-01" db="UniProtKB">
        <authorList>
            <consortium name="EnsemblPlants"/>
        </authorList>
    </citation>
    <scope>IDENTIFICATION</scope>
</reference>
<feature type="compositionally biased region" description="Polar residues" evidence="5">
    <location>
        <begin position="440"/>
        <end position="453"/>
    </location>
</feature>
<dbReference type="InterPro" id="IPR000315">
    <property type="entry name" value="Znf_B-box"/>
</dbReference>
<dbReference type="CDD" id="cd19821">
    <property type="entry name" value="Bbox1_BBX-like"/>
    <property type="match status" value="1"/>
</dbReference>
<dbReference type="GO" id="GO:0008270">
    <property type="term" value="F:zinc ion binding"/>
    <property type="evidence" value="ECO:0007669"/>
    <property type="project" value="UniProtKB-KW"/>
</dbReference>
<feature type="compositionally biased region" description="Polar residues" evidence="5">
    <location>
        <begin position="383"/>
        <end position="397"/>
    </location>
</feature>
<keyword evidence="8" id="KW-1185">Reference proteome</keyword>
<feature type="compositionally biased region" description="Low complexity" evidence="5">
    <location>
        <begin position="147"/>
        <end position="169"/>
    </location>
</feature>
<name>A0A7N0U1X1_KALFE</name>
<evidence type="ECO:0000313" key="7">
    <source>
        <dbReference type="EnsemblPlants" id="Kaladp0050s0333.1.v1.1"/>
    </source>
</evidence>
<dbReference type="AlphaFoldDB" id="A0A7N0U1X1"/>
<dbReference type="EnsemblPlants" id="Kaladp0050s0333.1.v1.1">
    <property type="protein sequence ID" value="Kaladp0050s0333.1.v1.1"/>
    <property type="gene ID" value="Kaladp0050s0333.v1.1"/>
</dbReference>
<feature type="region of interest" description="Disordered" evidence="5">
    <location>
        <begin position="424"/>
        <end position="502"/>
    </location>
</feature>
<dbReference type="Proteomes" id="UP000594263">
    <property type="component" value="Unplaced"/>
</dbReference>
<dbReference type="InterPro" id="IPR049808">
    <property type="entry name" value="CONSTANS-like_Bbox1"/>
</dbReference>
<feature type="compositionally biased region" description="Polar residues" evidence="5">
    <location>
        <begin position="170"/>
        <end position="182"/>
    </location>
</feature>
<evidence type="ECO:0000256" key="2">
    <source>
        <dbReference type="ARBA" id="ARBA00022771"/>
    </source>
</evidence>
<dbReference type="EnsemblPlants" id="Kaladp0050s0333.2.v1.1">
    <property type="protein sequence ID" value="Kaladp0050s0333.2.v1.1"/>
    <property type="gene ID" value="Kaladp0050s0333.v1.1"/>
</dbReference>
<feature type="compositionally biased region" description="Basic residues" evidence="5">
    <location>
        <begin position="456"/>
        <end position="468"/>
    </location>
</feature>
<feature type="region of interest" description="Disordered" evidence="5">
    <location>
        <begin position="141"/>
        <end position="182"/>
    </location>
</feature>
<evidence type="ECO:0000313" key="8">
    <source>
        <dbReference type="Proteomes" id="UP000594263"/>
    </source>
</evidence>
<feature type="compositionally biased region" description="Polar residues" evidence="5">
    <location>
        <begin position="492"/>
        <end position="502"/>
    </location>
</feature>
<keyword evidence="3" id="KW-0862">Zinc</keyword>